<evidence type="ECO:0000256" key="4">
    <source>
        <dbReference type="SAM" id="MobiDB-lite"/>
    </source>
</evidence>
<comment type="caution">
    <text evidence="7">The sequence shown here is derived from an EMBL/GenBank/DDBJ whole genome shotgun (WGS) entry which is preliminary data.</text>
</comment>
<keyword evidence="8" id="KW-1185">Reference proteome</keyword>
<feature type="compositionally biased region" description="Low complexity" evidence="4">
    <location>
        <begin position="228"/>
        <end position="238"/>
    </location>
</feature>
<dbReference type="PROSITE" id="PS50090">
    <property type="entry name" value="MYB_LIKE"/>
    <property type="match status" value="2"/>
</dbReference>
<feature type="compositionally biased region" description="Acidic residues" evidence="4">
    <location>
        <begin position="593"/>
        <end position="607"/>
    </location>
</feature>
<feature type="domain" description="Myb-like" evidence="5">
    <location>
        <begin position="755"/>
        <end position="804"/>
    </location>
</feature>
<dbReference type="Gene3D" id="1.10.10.60">
    <property type="entry name" value="Homeodomain-like"/>
    <property type="match status" value="2"/>
</dbReference>
<feature type="compositionally biased region" description="Basic and acidic residues" evidence="4">
    <location>
        <begin position="485"/>
        <end position="495"/>
    </location>
</feature>
<dbReference type="RefSeq" id="XP_062731504.1">
    <property type="nucleotide sequence ID" value="XM_062880174.1"/>
</dbReference>
<dbReference type="EMBL" id="JAFFGZ010000007">
    <property type="protein sequence ID" value="KAK4642528.1"/>
    <property type="molecule type" value="Genomic_DNA"/>
</dbReference>
<feature type="compositionally biased region" description="Basic and acidic residues" evidence="4">
    <location>
        <begin position="583"/>
        <end position="592"/>
    </location>
</feature>
<dbReference type="PANTHER" id="PTHR46380">
    <property type="entry name" value="CYCLIN-D-BINDING MYB-LIKE TRANSCRIPTION FACTOR 1"/>
    <property type="match status" value="1"/>
</dbReference>
<comment type="subcellular location">
    <subcellularLocation>
        <location evidence="1">Nucleus</location>
    </subcellularLocation>
</comment>
<dbReference type="CDD" id="cd00167">
    <property type="entry name" value="SANT"/>
    <property type="match status" value="2"/>
</dbReference>
<evidence type="ECO:0000256" key="1">
    <source>
        <dbReference type="ARBA" id="ARBA00004123"/>
    </source>
</evidence>
<organism evidence="7 8">
    <name type="scientific">Podospora bellae-mahoneyi</name>
    <dbReference type="NCBI Taxonomy" id="2093777"/>
    <lineage>
        <taxon>Eukaryota</taxon>
        <taxon>Fungi</taxon>
        <taxon>Dikarya</taxon>
        <taxon>Ascomycota</taxon>
        <taxon>Pezizomycotina</taxon>
        <taxon>Sordariomycetes</taxon>
        <taxon>Sordariomycetidae</taxon>
        <taxon>Sordariales</taxon>
        <taxon>Podosporaceae</taxon>
        <taxon>Podospora</taxon>
    </lineage>
</organism>
<evidence type="ECO:0000259" key="5">
    <source>
        <dbReference type="PROSITE" id="PS50090"/>
    </source>
</evidence>
<dbReference type="PANTHER" id="PTHR46380:SF2">
    <property type="entry name" value="CYCLIN-D-BINDING MYB-LIKE TRANSCRIPTION FACTOR 1"/>
    <property type="match status" value="1"/>
</dbReference>
<feature type="region of interest" description="Disordered" evidence="4">
    <location>
        <begin position="1"/>
        <end position="675"/>
    </location>
</feature>
<feature type="domain" description="HTH myb-type" evidence="6">
    <location>
        <begin position="755"/>
        <end position="808"/>
    </location>
</feature>
<evidence type="ECO:0000259" key="6">
    <source>
        <dbReference type="PROSITE" id="PS51294"/>
    </source>
</evidence>
<dbReference type="Pfam" id="PF13921">
    <property type="entry name" value="Myb_DNA-bind_6"/>
    <property type="match status" value="1"/>
</dbReference>
<proteinExistence type="predicted"/>
<keyword evidence="2" id="KW-0238">DNA-binding</keyword>
<feature type="compositionally biased region" description="Basic residues" evidence="4">
    <location>
        <begin position="63"/>
        <end position="74"/>
    </location>
</feature>
<evidence type="ECO:0008006" key="9">
    <source>
        <dbReference type="Google" id="ProtNLM"/>
    </source>
</evidence>
<dbReference type="PROSITE" id="PS51294">
    <property type="entry name" value="HTH_MYB"/>
    <property type="match status" value="1"/>
</dbReference>
<feature type="compositionally biased region" description="Polar residues" evidence="4">
    <location>
        <begin position="1"/>
        <end position="10"/>
    </location>
</feature>
<reference evidence="7 8" key="1">
    <citation type="journal article" date="2023" name="bioRxiv">
        <title>High-quality genome assemblies of four members of thePodospora anserinaspecies complex.</title>
        <authorList>
            <person name="Ament-Velasquez S.L."/>
            <person name="Vogan A.A."/>
            <person name="Wallerman O."/>
            <person name="Hartmann F."/>
            <person name="Gautier V."/>
            <person name="Silar P."/>
            <person name="Giraud T."/>
            <person name="Johannesson H."/>
        </authorList>
    </citation>
    <scope>NUCLEOTIDE SEQUENCE [LARGE SCALE GENOMIC DNA]</scope>
    <source>
        <strain evidence="7 8">CBS 112042</strain>
    </source>
</reference>
<evidence type="ECO:0000313" key="7">
    <source>
        <dbReference type="EMBL" id="KAK4642528.1"/>
    </source>
</evidence>
<feature type="compositionally biased region" description="Acidic residues" evidence="4">
    <location>
        <begin position="1112"/>
        <end position="1121"/>
    </location>
</feature>
<keyword evidence="3" id="KW-0539">Nucleus</keyword>
<evidence type="ECO:0000256" key="3">
    <source>
        <dbReference type="ARBA" id="ARBA00023242"/>
    </source>
</evidence>
<accession>A0ABR0FEX8</accession>
<feature type="region of interest" description="Disordered" evidence="4">
    <location>
        <begin position="1066"/>
        <end position="1276"/>
    </location>
</feature>
<dbReference type="InterPro" id="IPR009057">
    <property type="entry name" value="Homeodomain-like_sf"/>
</dbReference>
<gene>
    <name evidence="7" type="ORF">QC761_509720</name>
</gene>
<feature type="compositionally biased region" description="Basic and acidic residues" evidence="4">
    <location>
        <begin position="30"/>
        <end position="44"/>
    </location>
</feature>
<feature type="compositionally biased region" description="Acidic residues" evidence="4">
    <location>
        <begin position="264"/>
        <end position="273"/>
    </location>
</feature>
<feature type="region of interest" description="Disordered" evidence="4">
    <location>
        <begin position="989"/>
        <end position="1037"/>
    </location>
</feature>
<dbReference type="SMART" id="SM00717">
    <property type="entry name" value="SANT"/>
    <property type="match status" value="3"/>
</dbReference>
<dbReference type="InterPro" id="IPR051651">
    <property type="entry name" value="DMTF1_DNA-bind_reg"/>
</dbReference>
<evidence type="ECO:0000256" key="2">
    <source>
        <dbReference type="ARBA" id="ARBA00023125"/>
    </source>
</evidence>
<feature type="compositionally biased region" description="Low complexity" evidence="4">
    <location>
        <begin position="45"/>
        <end position="54"/>
    </location>
</feature>
<dbReference type="SUPFAM" id="SSF46689">
    <property type="entry name" value="Homeodomain-like"/>
    <property type="match status" value="2"/>
</dbReference>
<feature type="compositionally biased region" description="Acidic residues" evidence="4">
    <location>
        <begin position="239"/>
        <end position="253"/>
    </location>
</feature>
<feature type="compositionally biased region" description="Polar residues" evidence="4">
    <location>
        <begin position="502"/>
        <end position="521"/>
    </location>
</feature>
<feature type="domain" description="Myb-like" evidence="5">
    <location>
        <begin position="807"/>
        <end position="878"/>
    </location>
</feature>
<name>A0ABR0FEX8_9PEZI</name>
<protein>
    <recommendedName>
        <fullName evidence="9">DNA-binding protein</fullName>
    </recommendedName>
</protein>
<feature type="compositionally biased region" description="Polar residues" evidence="4">
    <location>
        <begin position="147"/>
        <end position="156"/>
    </location>
</feature>
<feature type="compositionally biased region" description="Basic residues" evidence="4">
    <location>
        <begin position="647"/>
        <end position="659"/>
    </location>
</feature>
<dbReference type="GeneID" id="87899656"/>
<dbReference type="InterPro" id="IPR017930">
    <property type="entry name" value="Myb_dom"/>
</dbReference>
<feature type="compositionally biased region" description="Acidic residues" evidence="4">
    <location>
        <begin position="1079"/>
        <end position="1098"/>
    </location>
</feature>
<feature type="compositionally biased region" description="Basic residues" evidence="4">
    <location>
        <begin position="186"/>
        <end position="198"/>
    </location>
</feature>
<feature type="compositionally biased region" description="Acidic residues" evidence="4">
    <location>
        <begin position="204"/>
        <end position="227"/>
    </location>
</feature>
<feature type="compositionally biased region" description="Acidic residues" evidence="4">
    <location>
        <begin position="422"/>
        <end position="469"/>
    </location>
</feature>
<dbReference type="InterPro" id="IPR001005">
    <property type="entry name" value="SANT/Myb"/>
</dbReference>
<evidence type="ECO:0000313" key="8">
    <source>
        <dbReference type="Proteomes" id="UP001322138"/>
    </source>
</evidence>
<sequence>MTMGQEQSAPRENDDDNTDIQSGRSSPLPRWDHPENQEQVERQHAATTEPLSETEPPPEASKKEKKKKKKKKKDRERSVGEVMDSPGRSLSQLTPLKRKKTRPPSLGNAENVGQSPDGDGSARRKLKKSKRMSLGTILNENADAVENNDSQDSFVPQPTLPELESEPRLENNEEEDEGMEDAMASQRRKSSSKKKGRNKKAEPEPEPEPEPEVEPESEPGPEQEQESVPEVGLAPEAAAVEDDMELDEAEEDLANLKTERPDHDSDDDVDMEDGSAARSQHVSETPAPQEEEEESHTSPIVHVKSEPGVYDEDEDMSRLGQGDATDEEESLVPTKTERLQRVMNEAQSAYDSGYIETDGSNERSQRFATQVSPALDHEEATPSEDEVMQNVKSAPEEDEKEMNGTPASEASPAQALKAAPESEGEEEGTPESEAEEEQILEADEEESEVDDEEPVNDPLEDSADEEEVSEERFSEIPESDIEQPEMQHEEPRVEPPSEAGNVPTSQSEQAHVNGTTVQSSPDLGGDDVAYAASPSPPPPSSARARSSTKRKVKRAFNPEAPVSEPDAQPETSSARSQKKRKSRDQPEKPQEEEKPEEPEEEPEEEEAPAPTPAPKKKRSKKIREVLQEQEGGEIDEEVPAASTPAQKQKKTPRSKKSKKAASEEQEEKLDKHGYATGRLTAVEEDKVTKAVNRFRKDEGLTQAEINRIIQENPAVAVHNAKGAPTLHAALWTAVCEACPSRSRLKLQKFCRRKFHNFVARGQWTAEQDEELQEMMKIHGNKWTVIGGLINRHPQDVRDRWRDYIVCRDKVVKHDWSNEEEAKLTQAVKEAVDKIRKDLISRGEDEGQAESLVNWQAISEAMGRTRNRLQCMEKWKRILKAEPIADRDRVITLLPDTDNWRVKLARQDLTKITPAEKYRLACVIRDGCTETEREIDWKKITERVFKDKYQRQALIVIWGRLRSSVPHHGDKTVHECAQHIVDRYDEEGGFGDSYGNYPDEQSLPPSAKKPRGNAKKPKEPTTRRRSTSVASAKKKKKELSEAFIVDETDSEGETVVENTVMEDTVMEDAASIASDAPPIDSDEEHEEEAPEEAADEEAEAPPQSSVVKRLAPEEDDTLDQEDETRPPFVPSPSVEADAARTRRRERSLSNKPPTPAAIEEESGEEVQDEDMVTSTRLKSAKKRPATEEMSPRKKKRKTNSESTVRPAVLSSSSPAVTYGRKSNSRKENKKAAAEAVKARQARALSTISSDMDDMDDIPARLPGQTPPGRVTRRVARK</sequence>
<feature type="compositionally biased region" description="Acidic residues" evidence="4">
    <location>
        <begin position="1157"/>
        <end position="1170"/>
    </location>
</feature>
<dbReference type="Proteomes" id="UP001322138">
    <property type="component" value="Unassembled WGS sequence"/>
</dbReference>